<dbReference type="Proteomes" id="UP000807306">
    <property type="component" value="Unassembled WGS sequence"/>
</dbReference>
<dbReference type="EMBL" id="MU157906">
    <property type="protein sequence ID" value="KAF9524028.1"/>
    <property type="molecule type" value="Genomic_DNA"/>
</dbReference>
<evidence type="ECO:0000256" key="1">
    <source>
        <dbReference type="SAM" id="MobiDB-lite"/>
    </source>
</evidence>
<feature type="region of interest" description="Disordered" evidence="1">
    <location>
        <begin position="79"/>
        <end position="110"/>
    </location>
</feature>
<accession>A0A9P6JKK2</accession>
<reference evidence="2" key="1">
    <citation type="submission" date="2020-11" db="EMBL/GenBank/DDBJ databases">
        <authorList>
            <consortium name="DOE Joint Genome Institute"/>
            <person name="Ahrendt S."/>
            <person name="Riley R."/>
            <person name="Andreopoulos W."/>
            <person name="Labutti K."/>
            <person name="Pangilinan J."/>
            <person name="Ruiz-Duenas F.J."/>
            <person name="Barrasa J.M."/>
            <person name="Sanchez-Garcia M."/>
            <person name="Camarero S."/>
            <person name="Miyauchi S."/>
            <person name="Serrano A."/>
            <person name="Linde D."/>
            <person name="Babiker R."/>
            <person name="Drula E."/>
            <person name="Ayuso-Fernandez I."/>
            <person name="Pacheco R."/>
            <person name="Padilla G."/>
            <person name="Ferreira P."/>
            <person name="Barriuso J."/>
            <person name="Kellner H."/>
            <person name="Castanera R."/>
            <person name="Alfaro M."/>
            <person name="Ramirez L."/>
            <person name="Pisabarro A.G."/>
            <person name="Kuo A."/>
            <person name="Tritt A."/>
            <person name="Lipzen A."/>
            <person name="He G."/>
            <person name="Yan M."/>
            <person name="Ng V."/>
            <person name="Cullen D."/>
            <person name="Martin F."/>
            <person name="Rosso M.-N."/>
            <person name="Henrissat B."/>
            <person name="Hibbett D."/>
            <person name="Martinez A.T."/>
            <person name="Grigoriev I.V."/>
        </authorList>
    </citation>
    <scope>NUCLEOTIDE SEQUENCE</scope>
    <source>
        <strain evidence="2">CBS 506.95</strain>
    </source>
</reference>
<evidence type="ECO:0000313" key="2">
    <source>
        <dbReference type="EMBL" id="KAF9524028.1"/>
    </source>
</evidence>
<protein>
    <submittedName>
        <fullName evidence="2">Uncharacterized protein</fullName>
    </submittedName>
</protein>
<sequence>MLNTLSCCVLGTFFFISSAHSGCGWIFLLGSVQRRAGGRLSVRYVPLLKIWLDSVMGTTGITHLHARTTMDLVQNTNTSLQQSGATKTKELGFSKRQPKISAQDLVPENL</sequence>
<evidence type="ECO:0000313" key="3">
    <source>
        <dbReference type="Proteomes" id="UP000807306"/>
    </source>
</evidence>
<name>A0A9P6JKK2_9AGAR</name>
<organism evidence="2 3">
    <name type="scientific">Crepidotus variabilis</name>
    <dbReference type="NCBI Taxonomy" id="179855"/>
    <lineage>
        <taxon>Eukaryota</taxon>
        <taxon>Fungi</taxon>
        <taxon>Dikarya</taxon>
        <taxon>Basidiomycota</taxon>
        <taxon>Agaricomycotina</taxon>
        <taxon>Agaricomycetes</taxon>
        <taxon>Agaricomycetidae</taxon>
        <taxon>Agaricales</taxon>
        <taxon>Agaricineae</taxon>
        <taxon>Crepidotaceae</taxon>
        <taxon>Crepidotus</taxon>
    </lineage>
</organism>
<dbReference type="AlphaFoldDB" id="A0A9P6JKK2"/>
<keyword evidence="3" id="KW-1185">Reference proteome</keyword>
<proteinExistence type="predicted"/>
<gene>
    <name evidence="2" type="ORF">CPB83DRAFT_644469</name>
</gene>
<comment type="caution">
    <text evidence="2">The sequence shown here is derived from an EMBL/GenBank/DDBJ whole genome shotgun (WGS) entry which is preliminary data.</text>
</comment>